<dbReference type="RefSeq" id="WP_119976158.1">
    <property type="nucleotide sequence ID" value="NZ_JBHSQA010000009.1"/>
</dbReference>
<dbReference type="EMBL" id="QZVS01000095">
    <property type="protein sequence ID" value="RJT85614.1"/>
    <property type="molecule type" value="Genomic_DNA"/>
</dbReference>
<keyword evidence="2" id="KW-1185">Reference proteome</keyword>
<proteinExistence type="predicted"/>
<accession>A0A3A5M8P7</accession>
<dbReference type="OrthoDB" id="4828421at2"/>
<gene>
    <name evidence="1" type="ORF">D6T64_18495</name>
</gene>
<comment type="caution">
    <text evidence="1">The sequence shown here is derived from an EMBL/GenBank/DDBJ whole genome shotgun (WGS) entry which is preliminary data.</text>
</comment>
<reference evidence="1 2" key="1">
    <citation type="submission" date="2018-09" db="EMBL/GenBank/DDBJ databases">
        <title>Novel species of Cryobacterium.</title>
        <authorList>
            <person name="Liu Q."/>
            <person name="Xin Y.-H."/>
        </authorList>
    </citation>
    <scope>NUCLEOTIDE SEQUENCE [LARGE SCALE GENOMIC DNA]</scope>
    <source>
        <strain evidence="1 2">Hh39</strain>
    </source>
</reference>
<evidence type="ECO:0000313" key="1">
    <source>
        <dbReference type="EMBL" id="RJT85614.1"/>
    </source>
</evidence>
<evidence type="ECO:0000313" key="2">
    <source>
        <dbReference type="Proteomes" id="UP000272015"/>
    </source>
</evidence>
<protein>
    <submittedName>
        <fullName evidence="1">Uncharacterized protein</fullName>
    </submittedName>
</protein>
<sequence>MTENATYDIRLAGHLDFRWADWFDGCTVTNAPDGTAVIHGRALDQAALHGLLQKVRDVGLPLVSVIPVDEPE</sequence>
<dbReference type="AlphaFoldDB" id="A0A3A5M8P7"/>
<name>A0A3A5M8P7_9MICO</name>
<organism evidence="1 2">
    <name type="scientific">Cryobacterium melibiosiphilum</name>
    <dbReference type="NCBI Taxonomy" id="995039"/>
    <lineage>
        <taxon>Bacteria</taxon>
        <taxon>Bacillati</taxon>
        <taxon>Actinomycetota</taxon>
        <taxon>Actinomycetes</taxon>
        <taxon>Micrococcales</taxon>
        <taxon>Microbacteriaceae</taxon>
        <taxon>Cryobacterium</taxon>
    </lineage>
</organism>
<dbReference type="Proteomes" id="UP000272015">
    <property type="component" value="Unassembled WGS sequence"/>
</dbReference>